<dbReference type="Gene3D" id="3.40.50.20">
    <property type="match status" value="1"/>
</dbReference>
<dbReference type="EMBL" id="FNON01000013">
    <property type="protein sequence ID" value="SDZ34140.1"/>
    <property type="molecule type" value="Genomic_DNA"/>
</dbReference>
<dbReference type="PANTHER" id="PTHR21621:SF0">
    <property type="entry name" value="BETA-CITRYLGLUTAMATE SYNTHASE B-RELATED"/>
    <property type="match status" value="1"/>
</dbReference>
<keyword evidence="1" id="KW-0547">Nucleotide-binding</keyword>
<evidence type="ECO:0000256" key="1">
    <source>
        <dbReference type="PROSITE-ProRule" id="PRU00409"/>
    </source>
</evidence>
<dbReference type="RefSeq" id="WP_143047272.1">
    <property type="nucleotide sequence ID" value="NZ_FNON01000013.1"/>
</dbReference>
<evidence type="ECO:0000313" key="3">
    <source>
        <dbReference type="EMBL" id="SDZ34140.1"/>
    </source>
</evidence>
<keyword evidence="3" id="KW-0436">Ligase</keyword>
<feature type="domain" description="ATP-grasp" evidence="2">
    <location>
        <begin position="125"/>
        <end position="306"/>
    </location>
</feature>
<keyword evidence="3" id="KW-0689">Ribosomal protein</keyword>
<dbReference type="STRING" id="589385.SAMN05421504_11324"/>
<keyword evidence="3" id="KW-0687">Ribonucleoprotein</keyword>
<dbReference type="GO" id="GO:0018169">
    <property type="term" value="F:ribosomal S6-glutamic acid ligase activity"/>
    <property type="evidence" value="ECO:0007669"/>
    <property type="project" value="TreeGrafter"/>
</dbReference>
<dbReference type="GO" id="GO:0005840">
    <property type="term" value="C:ribosome"/>
    <property type="evidence" value="ECO:0007669"/>
    <property type="project" value="UniProtKB-KW"/>
</dbReference>
<dbReference type="Proteomes" id="UP000199515">
    <property type="component" value="Unassembled WGS sequence"/>
</dbReference>
<dbReference type="Pfam" id="PF08443">
    <property type="entry name" value="RimK"/>
    <property type="match status" value="1"/>
</dbReference>
<dbReference type="OrthoDB" id="9803907at2"/>
<dbReference type="InterPro" id="IPR013651">
    <property type="entry name" value="ATP-grasp_RimK-type"/>
</dbReference>
<dbReference type="InterPro" id="IPR011761">
    <property type="entry name" value="ATP-grasp"/>
</dbReference>
<dbReference type="GO" id="GO:0005737">
    <property type="term" value="C:cytoplasm"/>
    <property type="evidence" value="ECO:0007669"/>
    <property type="project" value="TreeGrafter"/>
</dbReference>
<reference evidence="3 4" key="1">
    <citation type="submission" date="2016-10" db="EMBL/GenBank/DDBJ databases">
        <authorList>
            <person name="de Groot N.N."/>
        </authorList>
    </citation>
    <scope>NUCLEOTIDE SEQUENCE [LARGE SCALE GENOMIC DNA]</scope>
    <source>
        <strain evidence="3 4">CPCC 202699</strain>
    </source>
</reference>
<dbReference type="PROSITE" id="PS50975">
    <property type="entry name" value="ATP_GRASP"/>
    <property type="match status" value="1"/>
</dbReference>
<dbReference type="GO" id="GO:0005524">
    <property type="term" value="F:ATP binding"/>
    <property type="evidence" value="ECO:0007669"/>
    <property type="project" value="UniProtKB-UniRule"/>
</dbReference>
<evidence type="ECO:0000313" key="4">
    <source>
        <dbReference type="Proteomes" id="UP000199515"/>
    </source>
</evidence>
<keyword evidence="4" id="KW-1185">Reference proteome</keyword>
<proteinExistence type="predicted"/>
<dbReference type="PANTHER" id="PTHR21621">
    <property type="entry name" value="RIBOSOMAL PROTEIN S6 MODIFICATION PROTEIN"/>
    <property type="match status" value="1"/>
</dbReference>
<evidence type="ECO:0000259" key="2">
    <source>
        <dbReference type="PROSITE" id="PS50975"/>
    </source>
</evidence>
<accession>A0A1H3S8Y2</accession>
<sequence>MKIGILGWDDGVLGPDTPGGEYDPDGPVLVEHGRRRGHETALFTLEDVTYAPGEQGMDVRLGKHSCGSFDAIISRAKLFGADWRDRGLDWRDRVERLTMVSETPGLRMFDSAEVWQTSYSKFLTMRKLALAGLPVPPCRSATTPSDVELACQEWDDVIIKPSYGYRGKGVTRITDFAAQKSEIQDRLDEHGTLVCVPYYSTQWGEYRVMVAGEAVPEVSLKLPAPGQWRPHVKLGGSFELIDPPPGLEELALRAARVLGLTLTGLDILPTADGFVILEANPVTGGLNVFGEETHHAILDGVYDWVEKQAA</sequence>
<keyword evidence="1" id="KW-0067">ATP-binding</keyword>
<dbReference type="GO" id="GO:0009432">
    <property type="term" value="P:SOS response"/>
    <property type="evidence" value="ECO:0007669"/>
    <property type="project" value="TreeGrafter"/>
</dbReference>
<dbReference type="AlphaFoldDB" id="A0A1H3S8Y2"/>
<protein>
    <submittedName>
        <fullName evidence="3">Ribosomal protein S6--L-glutamate ligase</fullName>
    </submittedName>
</protein>
<dbReference type="GO" id="GO:0046872">
    <property type="term" value="F:metal ion binding"/>
    <property type="evidence" value="ECO:0007669"/>
    <property type="project" value="InterPro"/>
</dbReference>
<name>A0A1H3S8Y2_9PSEU</name>
<dbReference type="SUPFAM" id="SSF56059">
    <property type="entry name" value="Glutathione synthetase ATP-binding domain-like"/>
    <property type="match status" value="1"/>
</dbReference>
<dbReference type="Gene3D" id="3.30.470.20">
    <property type="entry name" value="ATP-grasp fold, B domain"/>
    <property type="match status" value="1"/>
</dbReference>
<gene>
    <name evidence="3" type="ORF">SAMN05421504_11324</name>
</gene>
<organism evidence="3 4">
    <name type="scientific">Amycolatopsis xylanica</name>
    <dbReference type="NCBI Taxonomy" id="589385"/>
    <lineage>
        <taxon>Bacteria</taxon>
        <taxon>Bacillati</taxon>
        <taxon>Actinomycetota</taxon>
        <taxon>Actinomycetes</taxon>
        <taxon>Pseudonocardiales</taxon>
        <taxon>Pseudonocardiaceae</taxon>
        <taxon>Amycolatopsis</taxon>
    </lineage>
</organism>